<dbReference type="GO" id="GO:0044550">
    <property type="term" value="P:secondary metabolite biosynthetic process"/>
    <property type="evidence" value="ECO:0007669"/>
    <property type="project" value="TreeGrafter"/>
</dbReference>
<evidence type="ECO:0000313" key="4">
    <source>
        <dbReference type="Proteomes" id="UP000195880"/>
    </source>
</evidence>
<organism evidence="3 4">
    <name type="scientific">Streptomyces alboflavus</name>
    <dbReference type="NCBI Taxonomy" id="67267"/>
    <lineage>
        <taxon>Bacteria</taxon>
        <taxon>Bacillati</taxon>
        <taxon>Actinomycetota</taxon>
        <taxon>Actinomycetes</taxon>
        <taxon>Kitasatosporales</taxon>
        <taxon>Streptomycetaceae</taxon>
        <taxon>Streptomyces</taxon>
    </lineage>
</organism>
<feature type="region of interest" description="Disordered" evidence="1">
    <location>
        <begin position="72"/>
        <end position="100"/>
    </location>
</feature>
<accession>A0A1Z1WSP9</accession>
<feature type="compositionally biased region" description="Basic residues" evidence="1">
    <location>
        <begin position="85"/>
        <end position="96"/>
    </location>
</feature>
<feature type="region of interest" description="Disordered" evidence="1">
    <location>
        <begin position="146"/>
        <end position="168"/>
    </location>
</feature>
<feature type="compositionally biased region" description="Polar residues" evidence="1">
    <location>
        <begin position="148"/>
        <end position="160"/>
    </location>
</feature>
<sequence length="168" mass="17702">MDRAANRLAHRLIGQGVGPERIVALALPRARESVIAQLAVTKAGAAFLPVDPYTRNYGVSSWSATRARHSSWTTRGRVGPGGPRHSAHGCRPHRRPDARPPAYVIYTSGSTGTPKGVIVPHHGLAGFAAAAAAQYAVGPGDRVLQFASPASTPPSSNCAPRSSAERRW</sequence>
<evidence type="ECO:0000259" key="2">
    <source>
        <dbReference type="Pfam" id="PF00501"/>
    </source>
</evidence>
<dbReference type="PANTHER" id="PTHR45527">
    <property type="entry name" value="NONRIBOSOMAL PEPTIDE SYNTHETASE"/>
    <property type="match status" value="1"/>
</dbReference>
<dbReference type="GO" id="GO:0005737">
    <property type="term" value="C:cytoplasm"/>
    <property type="evidence" value="ECO:0007669"/>
    <property type="project" value="TreeGrafter"/>
</dbReference>
<reference evidence="3 4" key="1">
    <citation type="submission" date="2017-05" db="EMBL/GenBank/DDBJ databases">
        <title>Streptomyces alboflavus Genome sequencing and assembly.</title>
        <authorList>
            <person name="Wang Y."/>
            <person name="Du B."/>
            <person name="Ding Y."/>
            <person name="Liu H."/>
            <person name="Hou Q."/>
            <person name="Liu K."/>
            <person name="Wang C."/>
            <person name="Yao L."/>
        </authorList>
    </citation>
    <scope>NUCLEOTIDE SEQUENCE [LARGE SCALE GENOMIC DNA]</scope>
    <source>
        <strain evidence="3 4">MDJK44</strain>
    </source>
</reference>
<dbReference type="Pfam" id="PF00501">
    <property type="entry name" value="AMP-binding"/>
    <property type="match status" value="2"/>
</dbReference>
<dbReference type="InterPro" id="IPR000873">
    <property type="entry name" value="AMP-dep_synth/lig_dom"/>
</dbReference>
<dbReference type="PROSITE" id="PS00455">
    <property type="entry name" value="AMP_BINDING"/>
    <property type="match status" value="1"/>
</dbReference>
<protein>
    <submittedName>
        <fullName evidence="3">Peptide synthetase</fullName>
    </submittedName>
</protein>
<dbReference type="EMBL" id="CP021748">
    <property type="protein sequence ID" value="ARX89470.1"/>
    <property type="molecule type" value="Genomic_DNA"/>
</dbReference>
<dbReference type="AlphaFoldDB" id="A0A1Z1WSP9"/>
<name>A0A1Z1WSP9_9ACTN</name>
<dbReference type="KEGG" id="salf:SMD44_08957"/>
<evidence type="ECO:0000313" key="3">
    <source>
        <dbReference type="EMBL" id="ARX89470.1"/>
    </source>
</evidence>
<dbReference type="InterPro" id="IPR020845">
    <property type="entry name" value="AMP-binding_CS"/>
</dbReference>
<evidence type="ECO:0000256" key="1">
    <source>
        <dbReference type="SAM" id="MobiDB-lite"/>
    </source>
</evidence>
<keyword evidence="4" id="KW-1185">Reference proteome</keyword>
<proteinExistence type="predicted"/>
<feature type="domain" description="AMP-dependent synthetase/ligase" evidence="2">
    <location>
        <begin position="2"/>
        <end position="53"/>
    </location>
</feature>
<dbReference type="PANTHER" id="PTHR45527:SF1">
    <property type="entry name" value="FATTY ACID SYNTHASE"/>
    <property type="match status" value="1"/>
</dbReference>
<dbReference type="GO" id="GO:0043041">
    <property type="term" value="P:amino acid activation for nonribosomal peptide biosynthetic process"/>
    <property type="evidence" value="ECO:0007669"/>
    <property type="project" value="TreeGrafter"/>
</dbReference>
<dbReference type="Proteomes" id="UP000195880">
    <property type="component" value="Chromosome"/>
</dbReference>
<dbReference type="GO" id="GO:0031177">
    <property type="term" value="F:phosphopantetheine binding"/>
    <property type="evidence" value="ECO:0007669"/>
    <property type="project" value="TreeGrafter"/>
</dbReference>
<dbReference type="Gene3D" id="3.40.50.980">
    <property type="match status" value="3"/>
</dbReference>
<gene>
    <name evidence="3" type="ORF">SMD44_08957</name>
</gene>
<feature type="domain" description="AMP-dependent synthetase/ligase" evidence="2">
    <location>
        <begin position="91"/>
        <end position="148"/>
    </location>
</feature>
<dbReference type="SUPFAM" id="SSF56801">
    <property type="entry name" value="Acetyl-CoA synthetase-like"/>
    <property type="match status" value="1"/>
</dbReference>